<gene>
    <name evidence="1" type="ORF">A54_189</name>
</gene>
<name>A0AAE9PTN2_9CAUD</name>
<sequence length="62" mass="7015">MNIKLTKEMIAVFMQISSVRDGMSKESKSIKLPEVDSLVTLLENVGALILREMTKQDSTTEW</sequence>
<evidence type="ECO:0000313" key="1">
    <source>
        <dbReference type="EMBL" id="UZZ64429.1"/>
    </source>
</evidence>
<proteinExistence type="predicted"/>
<evidence type="ECO:0000313" key="2">
    <source>
        <dbReference type="Proteomes" id="UP001236076"/>
    </source>
</evidence>
<organism evidence="1 2">
    <name type="scientific">Escherichia phage A5-4</name>
    <dbReference type="NCBI Taxonomy" id="2996162"/>
    <lineage>
        <taxon>Viruses</taxon>
        <taxon>Duplodnaviria</taxon>
        <taxon>Heunggongvirae</taxon>
        <taxon>Uroviricota</taxon>
        <taxon>Caudoviricetes</taxon>
        <taxon>Vequintavirinae</taxon>
    </lineage>
</organism>
<reference evidence="1 2" key="1">
    <citation type="submission" date="2022-10" db="EMBL/GenBank/DDBJ databases">
        <authorList>
            <person name="Cortes-Martin A."/>
            <person name="Buttimer C.T.H."/>
            <person name="Hill C."/>
        </authorList>
    </citation>
    <scope>NUCLEOTIDE SEQUENCE [LARGE SCALE GENOMIC DNA]</scope>
</reference>
<protein>
    <submittedName>
        <fullName evidence="1">Uncharacterized protein</fullName>
    </submittedName>
</protein>
<dbReference type="EMBL" id="OP744025">
    <property type="protein sequence ID" value="UZZ64429.1"/>
    <property type="molecule type" value="Genomic_DNA"/>
</dbReference>
<accession>A0AAE9PTN2</accession>
<keyword evidence="2" id="KW-1185">Reference proteome</keyword>
<dbReference type="Proteomes" id="UP001236076">
    <property type="component" value="Segment"/>
</dbReference>